<dbReference type="RefSeq" id="WP_002588804.1">
    <property type="nucleotide sequence ID" value="NZ_BJLB01000001.1"/>
</dbReference>
<dbReference type="EMBL" id="BJLB01000001">
    <property type="protein sequence ID" value="GEA37669.1"/>
    <property type="molecule type" value="Genomic_DNA"/>
</dbReference>
<feature type="domain" description="Zinc-ribbon" evidence="1">
    <location>
        <begin position="5"/>
        <end position="27"/>
    </location>
</feature>
<sequence length="144" mass="16077">MSLIHCPECGKEVSDKSDKCIHCGYPINNNNICKVNGTDYDLSFLLDESYSVLYKVRDLIQISKSDIVHVKPVVEKIIQEKEIPSVINLPLKQKIDNTPKCPTCGSTNIEKISMTKKAFGGAMFGLFSSDVRNTMKCKNCGAKW</sequence>
<gene>
    <name evidence="2" type="ORF">Ccl03g_33820</name>
    <name evidence="3" type="ORF">FOC47_26965</name>
</gene>
<dbReference type="AlphaFoldDB" id="A0A829VZG5"/>
<evidence type="ECO:0000313" key="2">
    <source>
        <dbReference type="EMBL" id="GEA37669.1"/>
    </source>
</evidence>
<dbReference type="GeneID" id="57964847"/>
<dbReference type="Pfam" id="PF13240">
    <property type="entry name" value="Zn_Ribbon_1"/>
    <property type="match status" value="1"/>
</dbReference>
<evidence type="ECO:0000259" key="1">
    <source>
        <dbReference type="Pfam" id="PF13240"/>
    </source>
</evidence>
<protein>
    <submittedName>
        <fullName evidence="3">Zinc ribbon domain-containing protein</fullName>
    </submittedName>
</protein>
<dbReference type="EMBL" id="CP050964">
    <property type="protein sequence ID" value="QIX93863.1"/>
    <property type="molecule type" value="Genomic_DNA"/>
</dbReference>
<accession>A0A829VZG5</accession>
<name>A0A829VZG5_9FIRM</name>
<dbReference type="Proteomes" id="UP000315200">
    <property type="component" value="Unassembled WGS sequence"/>
</dbReference>
<evidence type="ECO:0000313" key="5">
    <source>
        <dbReference type="Proteomes" id="UP000501069"/>
    </source>
</evidence>
<evidence type="ECO:0000313" key="4">
    <source>
        <dbReference type="Proteomes" id="UP000315200"/>
    </source>
</evidence>
<organism evidence="2 4">
    <name type="scientific">Enterocloster clostridioformis</name>
    <dbReference type="NCBI Taxonomy" id="1531"/>
    <lineage>
        <taxon>Bacteria</taxon>
        <taxon>Bacillati</taxon>
        <taxon>Bacillota</taxon>
        <taxon>Clostridia</taxon>
        <taxon>Lachnospirales</taxon>
        <taxon>Lachnospiraceae</taxon>
        <taxon>Enterocloster</taxon>
    </lineage>
</organism>
<reference evidence="3 5" key="2">
    <citation type="submission" date="2019-11" db="EMBL/GenBank/DDBJ databases">
        <title>FDA dAtabase for Regulatory Grade micrObial Sequences (FDA-ARGOS): Supporting development and validation of Infectious Disease Dx tests.</title>
        <authorList>
            <person name="Turner S."/>
            <person name="Byrd R."/>
            <person name="Tallon L."/>
            <person name="Sadzewicz L."/>
            <person name="Vavikolanu K."/>
            <person name="Mehta A."/>
            <person name="Aluvathingal J."/>
            <person name="Nadendla S."/>
            <person name="Myers T."/>
            <person name="Yan Y."/>
            <person name="Sichtig H."/>
        </authorList>
    </citation>
    <scope>NUCLEOTIDE SEQUENCE [LARGE SCALE GENOMIC DNA]</scope>
    <source>
        <strain evidence="3 5">FDAARGOS_739</strain>
    </source>
</reference>
<evidence type="ECO:0000313" key="3">
    <source>
        <dbReference type="EMBL" id="QIX93863.1"/>
    </source>
</evidence>
<proteinExistence type="predicted"/>
<dbReference type="InterPro" id="IPR026870">
    <property type="entry name" value="Zinc_ribbon_dom"/>
</dbReference>
<dbReference type="Proteomes" id="UP000501069">
    <property type="component" value="Chromosome"/>
</dbReference>
<reference evidence="2 4" key="1">
    <citation type="submission" date="2019-06" db="EMBL/GenBank/DDBJ databases">
        <title>Draft genome sequence of [Clostridium] clostridioforme NBRC 113352.</title>
        <authorList>
            <person name="Miura T."/>
            <person name="Furukawa M."/>
            <person name="Shimamura M."/>
            <person name="Ohyama Y."/>
            <person name="Yamazoe A."/>
            <person name="Kawasaki H."/>
        </authorList>
    </citation>
    <scope>NUCLEOTIDE SEQUENCE [LARGE SCALE GENOMIC DNA]</scope>
    <source>
        <strain evidence="2 4">NBRC 113352</strain>
    </source>
</reference>